<dbReference type="SMART" id="SM00895">
    <property type="entry name" value="FCD"/>
    <property type="match status" value="1"/>
</dbReference>
<dbReference type="Gene3D" id="1.20.120.530">
    <property type="entry name" value="GntR ligand-binding domain-like"/>
    <property type="match status" value="1"/>
</dbReference>
<dbReference type="Proteomes" id="UP000599074">
    <property type="component" value="Unassembled WGS sequence"/>
</dbReference>
<evidence type="ECO:0000313" key="6">
    <source>
        <dbReference type="Proteomes" id="UP000599074"/>
    </source>
</evidence>
<dbReference type="InterPro" id="IPR008920">
    <property type="entry name" value="TF_FadR/GntR_C"/>
</dbReference>
<dbReference type="Pfam" id="PF00392">
    <property type="entry name" value="GntR"/>
    <property type="match status" value="1"/>
</dbReference>
<dbReference type="CDD" id="cd07377">
    <property type="entry name" value="WHTH_GntR"/>
    <property type="match status" value="1"/>
</dbReference>
<accession>A0A8J3X4D7</accession>
<dbReference type="SUPFAM" id="SSF46785">
    <property type="entry name" value="Winged helix' DNA-binding domain"/>
    <property type="match status" value="1"/>
</dbReference>
<dbReference type="AlphaFoldDB" id="A0A8J3X4D7"/>
<dbReference type="Pfam" id="PF07729">
    <property type="entry name" value="FCD"/>
    <property type="match status" value="1"/>
</dbReference>
<dbReference type="PROSITE" id="PS50949">
    <property type="entry name" value="HTH_GNTR"/>
    <property type="match status" value="1"/>
</dbReference>
<dbReference type="InterPro" id="IPR011711">
    <property type="entry name" value="GntR_C"/>
</dbReference>
<dbReference type="InterPro" id="IPR036390">
    <property type="entry name" value="WH_DNA-bd_sf"/>
</dbReference>
<keyword evidence="2" id="KW-0238">DNA-binding</keyword>
<keyword evidence="1" id="KW-0805">Transcription regulation</keyword>
<dbReference type="SMART" id="SM00345">
    <property type="entry name" value="HTH_GNTR"/>
    <property type="match status" value="1"/>
</dbReference>
<dbReference type="SUPFAM" id="SSF48008">
    <property type="entry name" value="GntR ligand-binding domain-like"/>
    <property type="match status" value="1"/>
</dbReference>
<keyword evidence="6" id="KW-1185">Reference proteome</keyword>
<protein>
    <submittedName>
        <fullName evidence="5">GntR family transcriptional regulator</fullName>
    </submittedName>
</protein>
<organism evidence="5 6">
    <name type="scientific">Planosporangium mesophilum</name>
    <dbReference type="NCBI Taxonomy" id="689768"/>
    <lineage>
        <taxon>Bacteria</taxon>
        <taxon>Bacillati</taxon>
        <taxon>Actinomycetota</taxon>
        <taxon>Actinomycetes</taxon>
        <taxon>Micromonosporales</taxon>
        <taxon>Micromonosporaceae</taxon>
        <taxon>Planosporangium</taxon>
    </lineage>
</organism>
<keyword evidence="3" id="KW-0804">Transcription</keyword>
<dbReference type="InterPro" id="IPR000524">
    <property type="entry name" value="Tscrpt_reg_HTH_GntR"/>
</dbReference>
<evidence type="ECO:0000256" key="3">
    <source>
        <dbReference type="ARBA" id="ARBA00023163"/>
    </source>
</evidence>
<dbReference type="Gene3D" id="1.10.10.10">
    <property type="entry name" value="Winged helix-like DNA-binding domain superfamily/Winged helix DNA-binding domain"/>
    <property type="match status" value="1"/>
</dbReference>
<evidence type="ECO:0000313" key="5">
    <source>
        <dbReference type="EMBL" id="GII23718.1"/>
    </source>
</evidence>
<dbReference type="EMBL" id="BOON01000031">
    <property type="protein sequence ID" value="GII23718.1"/>
    <property type="molecule type" value="Genomic_DNA"/>
</dbReference>
<evidence type="ECO:0000259" key="4">
    <source>
        <dbReference type="PROSITE" id="PS50949"/>
    </source>
</evidence>
<gene>
    <name evidence="5" type="ORF">Pme01_33150</name>
</gene>
<sequence>MWHRDGMTMPHETLCEKVKQAVLERVINGTYPPGTRLVELQLAREFGVSQGPVREALRELVATRLVENSPRRGTFVRAASQEDLAEVYLVRMALEETAGRYAMETLHADPSPLRQALERMRTAADAGDVREFARGSVAFHRAVIVATGNRLLLEIWDSLLLEVRTIATVVRGHVDLHAAAESHVPIVEAFGRGDSEECARLLGDHQQQYLKLPQEEP</sequence>
<evidence type="ECO:0000256" key="2">
    <source>
        <dbReference type="ARBA" id="ARBA00023125"/>
    </source>
</evidence>
<reference evidence="5" key="1">
    <citation type="submission" date="2021-01" db="EMBL/GenBank/DDBJ databases">
        <title>Whole genome shotgun sequence of Planosporangium mesophilum NBRC 109066.</title>
        <authorList>
            <person name="Komaki H."/>
            <person name="Tamura T."/>
        </authorList>
    </citation>
    <scope>NUCLEOTIDE SEQUENCE</scope>
    <source>
        <strain evidence="5">NBRC 109066</strain>
    </source>
</reference>
<dbReference type="PANTHER" id="PTHR43537:SF24">
    <property type="entry name" value="GLUCONATE OPERON TRANSCRIPTIONAL REPRESSOR"/>
    <property type="match status" value="1"/>
</dbReference>
<evidence type="ECO:0000256" key="1">
    <source>
        <dbReference type="ARBA" id="ARBA00023015"/>
    </source>
</evidence>
<name>A0A8J3X4D7_9ACTN</name>
<feature type="domain" description="HTH gntR-type" evidence="4">
    <location>
        <begin position="12"/>
        <end position="79"/>
    </location>
</feature>
<comment type="caution">
    <text evidence="5">The sequence shown here is derived from an EMBL/GenBank/DDBJ whole genome shotgun (WGS) entry which is preliminary data.</text>
</comment>
<proteinExistence type="predicted"/>
<dbReference type="GO" id="GO:0003677">
    <property type="term" value="F:DNA binding"/>
    <property type="evidence" value="ECO:0007669"/>
    <property type="project" value="UniProtKB-KW"/>
</dbReference>
<dbReference type="InterPro" id="IPR036388">
    <property type="entry name" value="WH-like_DNA-bd_sf"/>
</dbReference>
<dbReference type="GO" id="GO:0003700">
    <property type="term" value="F:DNA-binding transcription factor activity"/>
    <property type="evidence" value="ECO:0007669"/>
    <property type="project" value="InterPro"/>
</dbReference>
<dbReference type="PANTHER" id="PTHR43537">
    <property type="entry name" value="TRANSCRIPTIONAL REGULATOR, GNTR FAMILY"/>
    <property type="match status" value="1"/>
</dbReference>